<accession>A0A839THK0</accession>
<sequence length="498" mass="55856">MMQFEDTVRRWDAFELRLPSDPDDALYAEAGLRTVFAKGTRQLYADGFYDGNGSLIVRFMPDEQGVWSFHADGPSLPIGGLKGEFLCLPADAGVHGPVRVADATHFAYADGTAFTPFGTELSAWHIQDDACRAKTIHTLQASVFNKARMSLMPNAENRGPGETVFSPFAAGEGGKLDFDRYNPAYFARLEECLQALGQHGIEAELTLFPANEADIQLTPVQEERYIRYVVSRLAAYRNVWWTIADLGDGTLRRDKDWRCGCRTVRECDYGQHLLTVHGAPAAYDWGAPWLTHISLRHEEVTIASTFTLQYEKPVIIDHCGYEGTGPGKENALPPEELVYRIWEGLTRGGYVTHGEALIGSGDTCWSIHGGELQGECWPRIDYLRKLISDAPEFLTYNRMRHDVSTIERQGDYSLSYFGAHRCTSRLFAMPGGEFAVDLIDTWNMKLERLDQTFQERFVIKLPGKLYYALRLQKVSDVPVTGTITEQEQEPLLAVGDGD</sequence>
<dbReference type="InterPro" id="IPR013783">
    <property type="entry name" value="Ig-like_fold"/>
</dbReference>
<feature type="domain" description="Apiosidase-like catalytic" evidence="1">
    <location>
        <begin position="134"/>
        <end position="327"/>
    </location>
</feature>
<reference evidence="4 5" key="1">
    <citation type="submission" date="2020-08" db="EMBL/GenBank/DDBJ databases">
        <title>Genomic Encyclopedia of Type Strains, Phase III (KMG-III): the genomes of soil and plant-associated and newly described type strains.</title>
        <authorList>
            <person name="Whitman W."/>
        </authorList>
    </citation>
    <scope>NUCLEOTIDE SEQUENCE [LARGE SCALE GENOMIC DNA]</scope>
    <source>
        <strain evidence="4 5">CECT 5831</strain>
    </source>
</reference>
<dbReference type="PANTHER" id="PTHR37836">
    <property type="entry name" value="LMO1036 PROTEIN"/>
    <property type="match status" value="1"/>
</dbReference>
<dbReference type="InterPro" id="IPR017853">
    <property type="entry name" value="GH"/>
</dbReference>
<evidence type="ECO:0000259" key="1">
    <source>
        <dbReference type="Pfam" id="PF13204"/>
    </source>
</evidence>
<dbReference type="Pfam" id="PF16586">
    <property type="entry name" value="DUF5060"/>
    <property type="match status" value="1"/>
</dbReference>
<dbReference type="Gene3D" id="2.60.40.3950">
    <property type="match status" value="1"/>
</dbReference>
<feature type="domain" description="DUF5060" evidence="2">
    <location>
        <begin position="7"/>
        <end position="70"/>
    </location>
</feature>
<dbReference type="PANTHER" id="PTHR37836:SF2">
    <property type="entry name" value="DUF4038 DOMAIN-CONTAINING PROTEIN"/>
    <property type="match status" value="1"/>
</dbReference>
<dbReference type="EMBL" id="JACHXJ010000001">
    <property type="protein sequence ID" value="MBB3126171.1"/>
    <property type="molecule type" value="Genomic_DNA"/>
</dbReference>
<gene>
    <name evidence="4" type="ORF">FHS19_000825</name>
</gene>
<dbReference type="Pfam" id="PF18310">
    <property type="entry name" value="DUF5605"/>
    <property type="match status" value="1"/>
</dbReference>
<evidence type="ECO:0000259" key="3">
    <source>
        <dbReference type="Pfam" id="PF18310"/>
    </source>
</evidence>
<name>A0A839THK0_9BACL</name>
<dbReference type="Proteomes" id="UP000517523">
    <property type="component" value="Unassembled WGS sequence"/>
</dbReference>
<dbReference type="AlphaFoldDB" id="A0A839THK0"/>
<dbReference type="Gene3D" id="2.60.40.10">
    <property type="entry name" value="Immunoglobulins"/>
    <property type="match status" value="1"/>
</dbReference>
<evidence type="ECO:0000259" key="2">
    <source>
        <dbReference type="Pfam" id="PF16586"/>
    </source>
</evidence>
<dbReference type="InterPro" id="IPR032260">
    <property type="entry name" value="DUF5060"/>
</dbReference>
<dbReference type="Gene3D" id="3.20.20.80">
    <property type="entry name" value="Glycosidases"/>
    <property type="match status" value="1"/>
</dbReference>
<organism evidence="4 5">
    <name type="scientific">Paenibacillus rhizosphaerae</name>
    <dbReference type="NCBI Taxonomy" id="297318"/>
    <lineage>
        <taxon>Bacteria</taxon>
        <taxon>Bacillati</taxon>
        <taxon>Bacillota</taxon>
        <taxon>Bacilli</taxon>
        <taxon>Bacillales</taxon>
        <taxon>Paenibacillaceae</taxon>
        <taxon>Paenibacillus</taxon>
    </lineage>
</organism>
<comment type="caution">
    <text evidence="4">The sequence shown here is derived from an EMBL/GenBank/DDBJ whole genome shotgun (WGS) entry which is preliminary data.</text>
</comment>
<dbReference type="InterPro" id="IPR041239">
    <property type="entry name" value="DUF5605"/>
</dbReference>
<evidence type="ECO:0008006" key="6">
    <source>
        <dbReference type="Google" id="ProtNLM"/>
    </source>
</evidence>
<dbReference type="SUPFAM" id="SSF51445">
    <property type="entry name" value="(Trans)glycosidases"/>
    <property type="match status" value="1"/>
</dbReference>
<feature type="domain" description="DUF5605" evidence="3">
    <location>
        <begin position="402"/>
        <end position="472"/>
    </location>
</feature>
<evidence type="ECO:0000313" key="4">
    <source>
        <dbReference type="EMBL" id="MBB3126171.1"/>
    </source>
</evidence>
<evidence type="ECO:0000313" key="5">
    <source>
        <dbReference type="Proteomes" id="UP000517523"/>
    </source>
</evidence>
<protein>
    <recommendedName>
        <fullName evidence="6">DUF5060 domain-containing protein</fullName>
    </recommendedName>
</protein>
<dbReference type="InterPro" id="IPR025277">
    <property type="entry name" value="Apiosidase-like_cat_dom"/>
</dbReference>
<proteinExistence type="predicted"/>
<dbReference type="Pfam" id="PF13204">
    <property type="entry name" value="Apiosidase"/>
    <property type="match status" value="1"/>
</dbReference>